<dbReference type="CDD" id="cd00311">
    <property type="entry name" value="TIM"/>
    <property type="match status" value="1"/>
</dbReference>
<proteinExistence type="inferred from homology"/>
<accession>A0A660SRK9</accession>
<keyword evidence="2 3" id="KW-0413">Isomerase</keyword>
<keyword evidence="3" id="KW-0963">Cytoplasm</keyword>
<dbReference type="Gene3D" id="3.20.20.70">
    <property type="entry name" value="Aldolase class I"/>
    <property type="match status" value="1"/>
</dbReference>
<dbReference type="SUPFAM" id="SSF51351">
    <property type="entry name" value="Triosephosphate isomerase (TIM)"/>
    <property type="match status" value="1"/>
</dbReference>
<dbReference type="InterPro" id="IPR000652">
    <property type="entry name" value="Triosephosphate_isomerase"/>
</dbReference>
<comment type="subcellular location">
    <subcellularLocation>
        <location evidence="3">Cytoplasm</location>
    </subcellularLocation>
</comment>
<dbReference type="EC" id="5.3.1.1" evidence="3"/>
<comment type="pathway">
    <text evidence="3">Carbohydrate biosynthesis; gluconeogenesis.</text>
</comment>
<dbReference type="GO" id="GO:0005829">
    <property type="term" value="C:cytosol"/>
    <property type="evidence" value="ECO:0007669"/>
    <property type="project" value="TreeGrafter"/>
</dbReference>
<evidence type="ECO:0000313" key="5">
    <source>
        <dbReference type="Proteomes" id="UP000271125"/>
    </source>
</evidence>
<gene>
    <name evidence="4" type="ORF">DRP43_00345</name>
</gene>
<dbReference type="Proteomes" id="UP000271125">
    <property type="component" value="Unassembled WGS sequence"/>
</dbReference>
<dbReference type="PANTHER" id="PTHR21139:SF42">
    <property type="entry name" value="TRIOSEPHOSPHATE ISOMERASE"/>
    <property type="match status" value="1"/>
</dbReference>
<feature type="non-terminal residue" evidence="4">
    <location>
        <position position="167"/>
    </location>
</feature>
<organism evidence="4 5">
    <name type="scientific">candidate division TA06 bacterium</name>
    <dbReference type="NCBI Taxonomy" id="2250710"/>
    <lineage>
        <taxon>Bacteria</taxon>
        <taxon>Bacteria division TA06</taxon>
    </lineage>
</organism>
<comment type="catalytic activity">
    <reaction evidence="3">
        <text>D-glyceraldehyde 3-phosphate = dihydroxyacetone phosphate</text>
        <dbReference type="Rhea" id="RHEA:18585"/>
        <dbReference type="ChEBI" id="CHEBI:57642"/>
        <dbReference type="ChEBI" id="CHEBI:59776"/>
        <dbReference type="EC" id="5.3.1.1"/>
    </reaction>
</comment>
<name>A0A660SRK9_UNCT6</name>
<keyword evidence="3" id="KW-0312">Gluconeogenesis</keyword>
<dbReference type="GO" id="GO:0006096">
    <property type="term" value="P:glycolytic process"/>
    <property type="evidence" value="ECO:0007669"/>
    <property type="project" value="UniProtKB-UniPathway"/>
</dbReference>
<dbReference type="InterPro" id="IPR035990">
    <property type="entry name" value="TIM_sf"/>
</dbReference>
<keyword evidence="3" id="KW-0324">Glycolysis</keyword>
<comment type="subunit">
    <text evidence="3">Homodimer.</text>
</comment>
<evidence type="ECO:0000256" key="3">
    <source>
        <dbReference type="RuleBase" id="RU363013"/>
    </source>
</evidence>
<evidence type="ECO:0000256" key="1">
    <source>
        <dbReference type="ARBA" id="ARBA00007422"/>
    </source>
</evidence>
<comment type="pathway">
    <text evidence="3">Carbohydrate degradation; glycolysis; D-glyceraldehyde 3-phosphate from glycerone phosphate: step 1/1.</text>
</comment>
<evidence type="ECO:0000256" key="2">
    <source>
        <dbReference type="ARBA" id="ARBA00023235"/>
    </source>
</evidence>
<dbReference type="GO" id="GO:0004807">
    <property type="term" value="F:triose-phosphate isomerase activity"/>
    <property type="evidence" value="ECO:0007669"/>
    <property type="project" value="UniProtKB-EC"/>
</dbReference>
<dbReference type="InterPro" id="IPR013785">
    <property type="entry name" value="Aldolase_TIM"/>
</dbReference>
<reference evidence="4 5" key="1">
    <citation type="submission" date="2018-06" db="EMBL/GenBank/DDBJ databases">
        <title>Extensive metabolic versatility and redundancy in microbially diverse, dynamic hydrothermal sediments.</title>
        <authorList>
            <person name="Dombrowski N."/>
            <person name="Teske A."/>
            <person name="Baker B.J."/>
        </authorList>
    </citation>
    <scope>NUCLEOTIDE SEQUENCE [LARGE SCALE GENOMIC DNA]</scope>
    <source>
        <strain evidence="4">B10_G13</strain>
    </source>
</reference>
<dbReference type="PROSITE" id="PS51440">
    <property type="entry name" value="TIM_2"/>
    <property type="match status" value="1"/>
</dbReference>
<dbReference type="GO" id="GO:0046166">
    <property type="term" value="P:glyceraldehyde-3-phosphate biosynthetic process"/>
    <property type="evidence" value="ECO:0007669"/>
    <property type="project" value="TreeGrafter"/>
</dbReference>
<protein>
    <recommendedName>
        <fullName evidence="3">Triosephosphate isomerase</fullName>
        <ecNumber evidence="3">5.3.1.1</ecNumber>
    </recommendedName>
</protein>
<evidence type="ECO:0000313" key="4">
    <source>
        <dbReference type="EMBL" id="RKX72580.1"/>
    </source>
</evidence>
<sequence>MRKKFIAGNWKMNKTVNETIRFFDNLLPNIDHSITSKVDIAVFPPFLDLYVALEKCKKIDIIIGAQNMYYKDEGAYTGEISPVMLKESGVNNVIIGHSERRCYFNDSDNVINEKMLSAISHNINPILCIGETEKERQDNKHFTIIERQIKRDLFNVNSENIGNITIA</sequence>
<dbReference type="UniPathway" id="UPA00138"/>
<dbReference type="Pfam" id="PF00121">
    <property type="entry name" value="TIM"/>
    <property type="match status" value="1"/>
</dbReference>
<dbReference type="UniPathway" id="UPA00109">
    <property type="reaction ID" value="UER00189"/>
</dbReference>
<dbReference type="EMBL" id="QNBD01000009">
    <property type="protein sequence ID" value="RKX72580.1"/>
    <property type="molecule type" value="Genomic_DNA"/>
</dbReference>
<dbReference type="GO" id="GO:0006094">
    <property type="term" value="P:gluconeogenesis"/>
    <property type="evidence" value="ECO:0007669"/>
    <property type="project" value="UniProtKB-UniPathway"/>
</dbReference>
<dbReference type="AlphaFoldDB" id="A0A660SRK9"/>
<comment type="similarity">
    <text evidence="1 3">Belongs to the triosephosphate isomerase family.</text>
</comment>
<dbReference type="GO" id="GO:0019563">
    <property type="term" value="P:glycerol catabolic process"/>
    <property type="evidence" value="ECO:0007669"/>
    <property type="project" value="TreeGrafter"/>
</dbReference>
<dbReference type="PANTHER" id="PTHR21139">
    <property type="entry name" value="TRIOSEPHOSPHATE ISOMERASE"/>
    <property type="match status" value="1"/>
</dbReference>
<comment type="caution">
    <text evidence="4">The sequence shown here is derived from an EMBL/GenBank/DDBJ whole genome shotgun (WGS) entry which is preliminary data.</text>
</comment>